<evidence type="ECO:0000313" key="3">
    <source>
        <dbReference type="Proteomes" id="UP000323142"/>
    </source>
</evidence>
<accession>A0A5B2VFW2</accession>
<keyword evidence="1" id="KW-0732">Signal</keyword>
<name>A0A5B2VFW2_9HYPH</name>
<dbReference type="EMBL" id="VUOA01000019">
    <property type="protein sequence ID" value="KAA2237486.1"/>
    <property type="molecule type" value="Genomic_DNA"/>
</dbReference>
<dbReference type="Proteomes" id="UP000323142">
    <property type="component" value="Unassembled WGS sequence"/>
</dbReference>
<evidence type="ECO:0000313" key="2">
    <source>
        <dbReference type="EMBL" id="KAA2237486.1"/>
    </source>
</evidence>
<keyword evidence="3" id="KW-1185">Reference proteome</keyword>
<gene>
    <name evidence="2" type="ORF">F0L46_10885</name>
</gene>
<dbReference type="RefSeq" id="WP_149817334.1">
    <property type="nucleotide sequence ID" value="NZ_VUOA01000019.1"/>
</dbReference>
<organism evidence="2 3">
    <name type="scientific">Salinarimonas soli</name>
    <dbReference type="NCBI Taxonomy" id="1638099"/>
    <lineage>
        <taxon>Bacteria</taxon>
        <taxon>Pseudomonadati</taxon>
        <taxon>Pseudomonadota</taxon>
        <taxon>Alphaproteobacteria</taxon>
        <taxon>Hyphomicrobiales</taxon>
        <taxon>Salinarimonadaceae</taxon>
        <taxon>Salinarimonas</taxon>
    </lineage>
</organism>
<reference evidence="2 3" key="2">
    <citation type="submission" date="2019-09" db="EMBL/GenBank/DDBJ databases">
        <authorList>
            <person name="Jin C."/>
        </authorList>
    </citation>
    <scope>NUCLEOTIDE SEQUENCE [LARGE SCALE GENOMIC DNA]</scope>
    <source>
        <strain evidence="2 3">BN140002</strain>
    </source>
</reference>
<dbReference type="OrthoDB" id="7277196at2"/>
<feature type="signal peptide" evidence="1">
    <location>
        <begin position="1"/>
        <end position="24"/>
    </location>
</feature>
<evidence type="ECO:0000256" key="1">
    <source>
        <dbReference type="SAM" id="SignalP"/>
    </source>
</evidence>
<sequence length="119" mass="13003">MTQAPAKAALLLACALGLAAPAWAQEPVNDYPTVARAEYIFACMAANGQSRAVLERCACSVDTLASILPYERYQQAETILGMRQGMGQRAAAFRNAKLFDDMVADLRRAQAEAEIRCYR</sequence>
<proteinExistence type="predicted"/>
<feature type="chain" id="PRO_5022933728" evidence="1">
    <location>
        <begin position="25"/>
        <end position="119"/>
    </location>
</feature>
<comment type="caution">
    <text evidence="2">The sequence shown here is derived from an EMBL/GenBank/DDBJ whole genome shotgun (WGS) entry which is preliminary data.</text>
</comment>
<dbReference type="AlphaFoldDB" id="A0A5B2VFW2"/>
<reference evidence="2 3" key="1">
    <citation type="submission" date="2019-09" db="EMBL/GenBank/DDBJ databases">
        <title>Salinarimonas rosea gen. nov., sp. nov., a new member of the a-2 subgroup of the Proteobacteria.</title>
        <authorList>
            <person name="Liu J."/>
        </authorList>
    </citation>
    <scope>NUCLEOTIDE SEQUENCE [LARGE SCALE GENOMIC DNA]</scope>
    <source>
        <strain evidence="2 3">BN140002</strain>
    </source>
</reference>
<protein>
    <submittedName>
        <fullName evidence="2">Uncharacterized protein</fullName>
    </submittedName>
</protein>